<evidence type="ECO:0000313" key="4">
    <source>
        <dbReference type="Proteomes" id="UP000694240"/>
    </source>
</evidence>
<evidence type="ECO:0000313" key="3">
    <source>
        <dbReference type="EMBL" id="KAG7558745.1"/>
    </source>
</evidence>
<dbReference type="Proteomes" id="UP000694240">
    <property type="component" value="Chromosome 10"/>
</dbReference>
<dbReference type="GO" id="GO:0046983">
    <property type="term" value="F:protein dimerization activity"/>
    <property type="evidence" value="ECO:0007669"/>
    <property type="project" value="InterPro"/>
</dbReference>
<dbReference type="PANTHER" id="PTHR23272">
    <property type="entry name" value="BED FINGER-RELATED"/>
    <property type="match status" value="1"/>
</dbReference>
<feature type="compositionally biased region" description="Low complexity" evidence="1">
    <location>
        <begin position="77"/>
        <end position="100"/>
    </location>
</feature>
<accession>A0A8T1ZJW8</accession>
<dbReference type="InterPro" id="IPR008906">
    <property type="entry name" value="HATC_C_dom"/>
</dbReference>
<dbReference type="EMBL" id="JAEFBK010000010">
    <property type="protein sequence ID" value="KAG7558745.1"/>
    <property type="molecule type" value="Genomic_DNA"/>
</dbReference>
<name>A0A8T1ZJW8_9BRAS</name>
<feature type="domain" description="HAT C-terminal dimerisation" evidence="2">
    <location>
        <begin position="136"/>
        <end position="222"/>
    </location>
</feature>
<proteinExistence type="predicted"/>
<dbReference type="Pfam" id="PF05699">
    <property type="entry name" value="Dimer_Tnp_hAT"/>
    <property type="match status" value="1"/>
</dbReference>
<dbReference type="PANTHER" id="PTHR23272:SF187">
    <property type="entry name" value="AC9 TRANSPOSASE-RELATED"/>
    <property type="match status" value="1"/>
</dbReference>
<organism evidence="3 4">
    <name type="scientific">Arabidopsis thaliana x Arabidopsis arenosa</name>
    <dbReference type="NCBI Taxonomy" id="1240361"/>
    <lineage>
        <taxon>Eukaryota</taxon>
        <taxon>Viridiplantae</taxon>
        <taxon>Streptophyta</taxon>
        <taxon>Embryophyta</taxon>
        <taxon>Tracheophyta</taxon>
        <taxon>Spermatophyta</taxon>
        <taxon>Magnoliopsida</taxon>
        <taxon>eudicotyledons</taxon>
        <taxon>Gunneridae</taxon>
        <taxon>Pentapetalae</taxon>
        <taxon>rosids</taxon>
        <taxon>malvids</taxon>
        <taxon>Brassicales</taxon>
        <taxon>Brassicaceae</taxon>
        <taxon>Camelineae</taxon>
        <taxon>Arabidopsis</taxon>
    </lineage>
</organism>
<sequence length="396" mass="44567">MAFGEKVEMNRLVIVASVFDPRKKMKFAELCFERLYGKGTVEATHLSDSVYGIITDLYDEYTRNSLANKTGSGSGTAGSSTQSENAWSQSQSQSQDQGVSDFSERPVLRNGFLYENMENVFNEIVKETGLSNTSNEVDVYLKENVETPVILKGTEYDLLSWWKVNTGKYPILSLIAKDILAMQVSSVASESAFSTSGRVVSPFRSCLSHYMVEVLMCVEQWLKSEIHINERGVSTIKQLLKDITLEDDLMRKHELGEPEFDFNMQGSCGSRRVRLSTSSFHECDAANEATDNQLYAYFIEASAFRIERRLKKWNPSSKKVKKLMKLVAATKRAECCVMRWAMGEESVFSKAQANDHQTASRAFSRTVGPLLVFVGFWGLKRTASYVWDSTLVSVSI</sequence>
<keyword evidence="4" id="KW-1185">Reference proteome</keyword>
<evidence type="ECO:0000256" key="1">
    <source>
        <dbReference type="SAM" id="MobiDB-lite"/>
    </source>
</evidence>
<reference evidence="3 4" key="1">
    <citation type="submission" date="2020-12" db="EMBL/GenBank/DDBJ databases">
        <title>Concerted genomic and epigenomic changes stabilize Arabidopsis allopolyploids.</title>
        <authorList>
            <person name="Chen Z."/>
        </authorList>
    </citation>
    <scope>NUCLEOTIDE SEQUENCE [LARGE SCALE GENOMIC DNA]</scope>
    <source>
        <strain evidence="3">Allo738</strain>
        <tissue evidence="3">Leaf</tissue>
    </source>
</reference>
<feature type="region of interest" description="Disordered" evidence="1">
    <location>
        <begin position="69"/>
        <end position="100"/>
    </location>
</feature>
<dbReference type="AlphaFoldDB" id="A0A8T1ZJW8"/>
<gene>
    <name evidence="3" type="ORF">ISN45_Aa05g003770</name>
</gene>
<comment type="caution">
    <text evidence="3">The sequence shown here is derived from an EMBL/GenBank/DDBJ whole genome shotgun (WGS) entry which is preliminary data.</text>
</comment>
<protein>
    <submittedName>
        <fullName evidence="3">HAT C-terminal dimerization domain</fullName>
    </submittedName>
</protein>
<evidence type="ECO:0000259" key="2">
    <source>
        <dbReference type="Pfam" id="PF05699"/>
    </source>
</evidence>